<evidence type="ECO:0000313" key="2">
    <source>
        <dbReference type="EMBL" id="OAQ63197.1"/>
    </source>
</evidence>
<dbReference type="EMBL" id="LSBJ02000006">
    <property type="protein sequence ID" value="OAQ63197.1"/>
    <property type="molecule type" value="Genomic_DNA"/>
</dbReference>
<evidence type="ECO:0000256" key="1">
    <source>
        <dbReference type="SAM" id="MobiDB-lite"/>
    </source>
</evidence>
<dbReference type="KEGG" id="pchm:VFPPC_09082"/>
<dbReference type="RefSeq" id="XP_018140777.1">
    <property type="nucleotide sequence ID" value="XM_018287678.1"/>
</dbReference>
<feature type="compositionally biased region" description="Polar residues" evidence="1">
    <location>
        <begin position="100"/>
        <end position="109"/>
    </location>
</feature>
<dbReference type="Proteomes" id="UP000078397">
    <property type="component" value="Unassembled WGS sequence"/>
</dbReference>
<sequence>MTLKTKPFTKDGAVTPSEVRLQTPLFAHECFASHPTADDRVDRELDDYEPFSPPQECLDRVFSDLSKRLLEEDPLEGRRVSVSQSPSLSPPKGGRKPQQGDATSPGNKI</sequence>
<organism evidence="2 3">
    <name type="scientific">Pochonia chlamydosporia 170</name>
    <dbReference type="NCBI Taxonomy" id="1380566"/>
    <lineage>
        <taxon>Eukaryota</taxon>
        <taxon>Fungi</taxon>
        <taxon>Dikarya</taxon>
        <taxon>Ascomycota</taxon>
        <taxon>Pezizomycotina</taxon>
        <taxon>Sordariomycetes</taxon>
        <taxon>Hypocreomycetidae</taxon>
        <taxon>Hypocreales</taxon>
        <taxon>Clavicipitaceae</taxon>
        <taxon>Pochonia</taxon>
    </lineage>
</organism>
<reference evidence="2 3" key="1">
    <citation type="journal article" date="2016" name="PLoS Pathog.">
        <title>Biosynthesis of antibiotic leucinostatins in bio-control fungus Purpureocillium lilacinum and their inhibition on phytophthora revealed by genome mining.</title>
        <authorList>
            <person name="Wang G."/>
            <person name="Liu Z."/>
            <person name="Lin R."/>
            <person name="Li E."/>
            <person name="Mao Z."/>
            <person name="Ling J."/>
            <person name="Yang Y."/>
            <person name="Yin W.B."/>
            <person name="Xie B."/>
        </authorList>
    </citation>
    <scope>NUCLEOTIDE SEQUENCE [LARGE SCALE GENOMIC DNA]</scope>
    <source>
        <strain evidence="2">170</strain>
    </source>
</reference>
<feature type="region of interest" description="Disordered" evidence="1">
    <location>
        <begin position="73"/>
        <end position="109"/>
    </location>
</feature>
<comment type="caution">
    <text evidence="2">The sequence shown here is derived from an EMBL/GenBank/DDBJ whole genome shotgun (WGS) entry which is preliminary data.</text>
</comment>
<dbReference type="AlphaFoldDB" id="A0A179FCU2"/>
<gene>
    <name evidence="2" type="ORF">VFPPC_09082</name>
</gene>
<protein>
    <submittedName>
        <fullName evidence="2">Uncharacterized protein</fullName>
    </submittedName>
</protein>
<keyword evidence="3" id="KW-1185">Reference proteome</keyword>
<dbReference type="GeneID" id="28851672"/>
<proteinExistence type="predicted"/>
<feature type="compositionally biased region" description="Low complexity" evidence="1">
    <location>
        <begin position="80"/>
        <end position="91"/>
    </location>
</feature>
<accession>A0A179FCU2</accession>
<name>A0A179FCU2_METCM</name>
<evidence type="ECO:0000313" key="3">
    <source>
        <dbReference type="Proteomes" id="UP000078397"/>
    </source>
</evidence>